<reference evidence="2 3" key="1">
    <citation type="submission" date="2018-08" db="EMBL/GenBank/DDBJ databases">
        <title>A genome reference for cultivated species of the human gut microbiota.</title>
        <authorList>
            <person name="Zou Y."/>
            <person name="Xue W."/>
            <person name="Luo G."/>
        </authorList>
    </citation>
    <scope>NUCLEOTIDE SEQUENCE [LARGE SCALE GENOMIC DNA]</scope>
    <source>
        <strain evidence="2 3">AF12-7</strain>
    </source>
</reference>
<organism evidence="2 3">
    <name type="scientific">Bacteroides stercoris</name>
    <dbReference type="NCBI Taxonomy" id="46506"/>
    <lineage>
        <taxon>Bacteria</taxon>
        <taxon>Pseudomonadati</taxon>
        <taxon>Bacteroidota</taxon>
        <taxon>Bacteroidia</taxon>
        <taxon>Bacteroidales</taxon>
        <taxon>Bacteroidaceae</taxon>
        <taxon>Bacteroides</taxon>
    </lineage>
</organism>
<proteinExistence type="predicted"/>
<dbReference type="Proteomes" id="UP000285150">
    <property type="component" value="Unassembled WGS sequence"/>
</dbReference>
<dbReference type="CDD" id="cd19958">
    <property type="entry name" value="pyocin_knob"/>
    <property type="match status" value="1"/>
</dbReference>
<gene>
    <name evidence="2" type="ORF">DWV77_15645</name>
    <name evidence="1" type="ORF">F9962_12195</name>
</gene>
<name>A0A413B2X2_BACSE</name>
<evidence type="ECO:0000313" key="3">
    <source>
        <dbReference type="Proteomes" id="UP000285150"/>
    </source>
</evidence>
<dbReference type="EMBL" id="WCLP01000031">
    <property type="protein sequence ID" value="KAB5280577.1"/>
    <property type="molecule type" value="Genomic_DNA"/>
</dbReference>
<evidence type="ECO:0000313" key="4">
    <source>
        <dbReference type="Proteomes" id="UP000440773"/>
    </source>
</evidence>
<dbReference type="EMBL" id="QSAF01000027">
    <property type="protein sequence ID" value="RGW31805.1"/>
    <property type="molecule type" value="Genomic_DNA"/>
</dbReference>
<comment type="caution">
    <text evidence="2">The sequence shown here is derived from an EMBL/GenBank/DDBJ whole genome shotgun (WGS) entry which is preliminary data.</text>
</comment>
<sequence>MGKDIKINEAQQVKDAAYVTVVLTDGSLGKIAKNDLIELFKTSIGFNTVLQDKGEAKDDLNTYKSTGYYDINYVSNKNANFPPYINYGGLIVISCNQGRWVLQIAYSVQDNQIRTRSCNDLGAWQDWHER</sequence>
<accession>A0A413B2X2</accession>
<dbReference type="RefSeq" id="WP_117859176.1">
    <property type="nucleotide sequence ID" value="NZ_JAHOJC010000106.1"/>
</dbReference>
<dbReference type="AlphaFoldDB" id="A0A413B2X2"/>
<dbReference type="Proteomes" id="UP000440773">
    <property type="component" value="Unassembled WGS sequence"/>
</dbReference>
<protein>
    <submittedName>
        <fullName evidence="2">Uncharacterized protein</fullName>
    </submittedName>
</protein>
<evidence type="ECO:0000313" key="2">
    <source>
        <dbReference type="EMBL" id="RGW31805.1"/>
    </source>
</evidence>
<evidence type="ECO:0000313" key="1">
    <source>
        <dbReference type="EMBL" id="KAB5280577.1"/>
    </source>
</evidence>
<reference evidence="1 4" key="2">
    <citation type="journal article" date="2019" name="Nat. Med.">
        <title>A library of human gut bacterial isolates paired with longitudinal multiomics data enables mechanistic microbiome research.</title>
        <authorList>
            <person name="Poyet M."/>
            <person name="Groussin M."/>
            <person name="Gibbons S.M."/>
            <person name="Avila-Pacheco J."/>
            <person name="Jiang X."/>
            <person name="Kearney S.M."/>
            <person name="Perrotta A.R."/>
            <person name="Berdy B."/>
            <person name="Zhao S."/>
            <person name="Lieberman T.D."/>
            <person name="Swanson P.K."/>
            <person name="Smith M."/>
            <person name="Roesemann S."/>
            <person name="Alexander J.E."/>
            <person name="Rich S.A."/>
            <person name="Livny J."/>
            <person name="Vlamakis H."/>
            <person name="Clish C."/>
            <person name="Bullock K."/>
            <person name="Deik A."/>
            <person name="Scott J."/>
            <person name="Pierce K.A."/>
            <person name="Xavier R.J."/>
            <person name="Alm E.J."/>
        </authorList>
    </citation>
    <scope>NUCLEOTIDE SEQUENCE [LARGE SCALE GENOMIC DNA]</scope>
    <source>
        <strain evidence="1 4">BIOML-A17</strain>
    </source>
</reference>